<dbReference type="HOGENOM" id="CLU_2440397_0_0_1"/>
<protein>
    <submittedName>
        <fullName evidence="1">Uncharacterized protein</fullName>
    </submittedName>
</protein>
<name>A0A059F4C3_9MICR</name>
<organism evidence="1 2">
    <name type="scientific">Anncaliia algerae PRA339</name>
    <dbReference type="NCBI Taxonomy" id="1288291"/>
    <lineage>
        <taxon>Eukaryota</taxon>
        <taxon>Fungi</taxon>
        <taxon>Fungi incertae sedis</taxon>
        <taxon>Microsporidia</taxon>
        <taxon>Tubulinosematoidea</taxon>
        <taxon>Tubulinosematidae</taxon>
        <taxon>Anncaliia</taxon>
    </lineage>
</organism>
<dbReference type="VEuPathDB" id="MicrosporidiaDB:H312_00753"/>
<evidence type="ECO:0000313" key="2">
    <source>
        <dbReference type="Proteomes" id="UP000030655"/>
    </source>
</evidence>
<evidence type="ECO:0000313" key="1">
    <source>
        <dbReference type="EMBL" id="KCZ81854.1"/>
    </source>
</evidence>
<dbReference type="Proteomes" id="UP000030655">
    <property type="component" value="Unassembled WGS sequence"/>
</dbReference>
<keyword evidence="2" id="KW-1185">Reference proteome</keyword>
<accession>A0A059F4C3</accession>
<reference evidence="2" key="1">
    <citation type="submission" date="2013-02" db="EMBL/GenBank/DDBJ databases">
        <authorList>
            <consortium name="The Broad Institute Genome Sequencing Platform"/>
            <person name="Cuomo C."/>
            <person name="Becnel J."/>
            <person name="Sanscrainte N."/>
            <person name="Walker B."/>
            <person name="Young S.K."/>
            <person name="Zeng Q."/>
            <person name="Gargeya S."/>
            <person name="Fitzgerald M."/>
            <person name="Haas B."/>
            <person name="Abouelleil A."/>
            <person name="Alvarado L."/>
            <person name="Arachchi H.M."/>
            <person name="Berlin A.M."/>
            <person name="Chapman S.B."/>
            <person name="Dewar J."/>
            <person name="Goldberg J."/>
            <person name="Griggs A."/>
            <person name="Gujja S."/>
            <person name="Hansen M."/>
            <person name="Howarth C."/>
            <person name="Imamovic A."/>
            <person name="Larimer J."/>
            <person name="McCowan C."/>
            <person name="Murphy C."/>
            <person name="Neiman D."/>
            <person name="Pearson M."/>
            <person name="Priest M."/>
            <person name="Roberts A."/>
            <person name="Saif S."/>
            <person name="Shea T."/>
            <person name="Sisk P."/>
            <person name="Sykes S."/>
            <person name="Wortman J."/>
            <person name="Nusbaum C."/>
            <person name="Birren B."/>
        </authorList>
    </citation>
    <scope>NUCLEOTIDE SEQUENCE [LARGE SCALE GENOMIC DNA]</scope>
    <source>
        <strain evidence="2">PRA339</strain>
    </source>
</reference>
<proteinExistence type="predicted"/>
<gene>
    <name evidence="1" type="ORF">H312_00753</name>
</gene>
<sequence>MTSIQQRKDKILNPILSLLKQPTEEEIIKYKLIKKEIKNTFYHRIEKYTYLRNVLIRFLTFYINSTLTQAVHHYITPSKNIIISQILRLN</sequence>
<dbReference type="AlphaFoldDB" id="A0A059F4C3"/>
<reference evidence="1 2" key="2">
    <citation type="submission" date="2014-03" db="EMBL/GenBank/DDBJ databases">
        <title>The Genome Sequence of Anncaliia algerae insect isolate PRA339.</title>
        <authorList>
            <consortium name="The Broad Institute Genome Sequencing Platform"/>
            <consortium name="The Broad Institute Genome Sequencing Center for Infectious Disease"/>
            <person name="Cuomo C."/>
            <person name="Becnel J."/>
            <person name="Sanscrainte N."/>
            <person name="Walker B."/>
            <person name="Young S.K."/>
            <person name="Zeng Q."/>
            <person name="Gargeya S."/>
            <person name="Fitzgerald M."/>
            <person name="Haas B."/>
            <person name="Abouelleil A."/>
            <person name="Alvarado L."/>
            <person name="Arachchi H.M."/>
            <person name="Berlin A.M."/>
            <person name="Chapman S.B."/>
            <person name="Dewar J."/>
            <person name="Goldberg J."/>
            <person name="Griggs A."/>
            <person name="Gujja S."/>
            <person name="Hansen M."/>
            <person name="Howarth C."/>
            <person name="Imamovic A."/>
            <person name="Larimer J."/>
            <person name="McCowan C."/>
            <person name="Murphy C."/>
            <person name="Neiman D."/>
            <person name="Pearson M."/>
            <person name="Priest M."/>
            <person name="Roberts A."/>
            <person name="Saif S."/>
            <person name="Shea T."/>
            <person name="Sisk P."/>
            <person name="Sykes S."/>
            <person name="Wortman J."/>
            <person name="Nusbaum C."/>
            <person name="Birren B."/>
        </authorList>
    </citation>
    <scope>NUCLEOTIDE SEQUENCE [LARGE SCALE GENOMIC DNA]</scope>
    <source>
        <strain evidence="1 2">PRA339</strain>
    </source>
</reference>
<dbReference type="EMBL" id="KK365136">
    <property type="protein sequence ID" value="KCZ81854.1"/>
    <property type="molecule type" value="Genomic_DNA"/>
</dbReference>